<gene>
    <name evidence="4" type="ORF">DQ384_33705</name>
</gene>
<sequence>MKRTAPLRSGRSSWATWFPTARSRPFARLRLLCFPHAGGSAAVYHQWHLALSPAIEVRSVQYPGRADRMSEPLISDAARMVGLVTEAMGPLLDRPVALFGHSMGAVLAYETARALHDLGTPPVHLFVSGRRAPQIPPREEPVARADDETFMRSLRALGGTDADVLDDPEIRDLTFPYVRNDFELIESYVHRDGPPLGCPVTVLAGDEDAQVTPEDAGRWREVTTEEVTVRFLPGDHFYLVPRQAEVLAEIDRALD</sequence>
<evidence type="ECO:0000313" key="5">
    <source>
        <dbReference type="Proteomes" id="UP000253094"/>
    </source>
</evidence>
<dbReference type="PANTHER" id="PTHR11487">
    <property type="entry name" value="THIOESTERASE"/>
    <property type="match status" value="1"/>
</dbReference>
<dbReference type="GO" id="GO:0016787">
    <property type="term" value="F:hydrolase activity"/>
    <property type="evidence" value="ECO:0007669"/>
    <property type="project" value="UniProtKB-KW"/>
</dbReference>
<evidence type="ECO:0000256" key="1">
    <source>
        <dbReference type="ARBA" id="ARBA00007169"/>
    </source>
</evidence>
<dbReference type="PANTHER" id="PTHR11487:SF0">
    <property type="entry name" value="S-ACYL FATTY ACID SYNTHASE THIOESTERASE, MEDIUM CHAIN"/>
    <property type="match status" value="1"/>
</dbReference>
<dbReference type="Pfam" id="PF00975">
    <property type="entry name" value="Thioesterase"/>
    <property type="match status" value="1"/>
</dbReference>
<dbReference type="GO" id="GO:0008610">
    <property type="term" value="P:lipid biosynthetic process"/>
    <property type="evidence" value="ECO:0007669"/>
    <property type="project" value="TreeGrafter"/>
</dbReference>
<dbReference type="InterPro" id="IPR012223">
    <property type="entry name" value="TEII"/>
</dbReference>
<keyword evidence="2" id="KW-0378">Hydrolase</keyword>
<protein>
    <submittedName>
        <fullName evidence="4">Thioesterase</fullName>
    </submittedName>
</protein>
<dbReference type="OrthoDB" id="8480037at2"/>
<comment type="similarity">
    <text evidence="1">Belongs to the thioesterase family.</text>
</comment>
<accession>A0A367F284</accession>
<dbReference type="EMBL" id="QOIL01000025">
    <property type="protein sequence ID" value="RCG24059.1"/>
    <property type="molecule type" value="Genomic_DNA"/>
</dbReference>
<organism evidence="4 5">
    <name type="scientific">Sphaerisporangium album</name>
    <dbReference type="NCBI Taxonomy" id="509200"/>
    <lineage>
        <taxon>Bacteria</taxon>
        <taxon>Bacillati</taxon>
        <taxon>Actinomycetota</taxon>
        <taxon>Actinomycetes</taxon>
        <taxon>Streptosporangiales</taxon>
        <taxon>Streptosporangiaceae</taxon>
        <taxon>Sphaerisporangium</taxon>
    </lineage>
</organism>
<name>A0A367F284_9ACTN</name>
<dbReference type="InterPro" id="IPR020802">
    <property type="entry name" value="TesA-like"/>
</dbReference>
<feature type="domain" description="Thioesterase TesA-like" evidence="3">
    <location>
        <begin position="32"/>
        <end position="254"/>
    </location>
</feature>
<dbReference type="Proteomes" id="UP000253094">
    <property type="component" value="Unassembled WGS sequence"/>
</dbReference>
<reference evidence="4 5" key="1">
    <citation type="submission" date="2018-06" db="EMBL/GenBank/DDBJ databases">
        <title>Sphaerisporangium craniellae sp. nov., isolated from a marine sponge in the South China Sea.</title>
        <authorList>
            <person name="Li L."/>
        </authorList>
    </citation>
    <scope>NUCLEOTIDE SEQUENCE [LARGE SCALE GENOMIC DNA]</scope>
    <source>
        <strain evidence="4 5">CCTCC AA 208026</strain>
    </source>
</reference>
<keyword evidence="5" id="KW-1185">Reference proteome</keyword>
<dbReference type="InterPro" id="IPR029058">
    <property type="entry name" value="AB_hydrolase_fold"/>
</dbReference>
<evidence type="ECO:0000256" key="2">
    <source>
        <dbReference type="ARBA" id="ARBA00022801"/>
    </source>
</evidence>
<comment type="caution">
    <text evidence="4">The sequence shown here is derived from an EMBL/GenBank/DDBJ whole genome shotgun (WGS) entry which is preliminary data.</text>
</comment>
<dbReference type="SMART" id="SM00824">
    <property type="entry name" value="PKS_TE"/>
    <property type="match status" value="1"/>
</dbReference>
<proteinExistence type="inferred from homology"/>
<dbReference type="InterPro" id="IPR001031">
    <property type="entry name" value="Thioesterase"/>
</dbReference>
<evidence type="ECO:0000259" key="3">
    <source>
        <dbReference type="SMART" id="SM00824"/>
    </source>
</evidence>
<evidence type="ECO:0000313" key="4">
    <source>
        <dbReference type="EMBL" id="RCG24059.1"/>
    </source>
</evidence>
<dbReference type="AlphaFoldDB" id="A0A367F284"/>
<dbReference type="SUPFAM" id="SSF53474">
    <property type="entry name" value="alpha/beta-Hydrolases"/>
    <property type="match status" value="1"/>
</dbReference>
<dbReference type="Gene3D" id="3.40.50.1820">
    <property type="entry name" value="alpha/beta hydrolase"/>
    <property type="match status" value="1"/>
</dbReference>